<feature type="chain" id="PRO_5046201863" evidence="1">
    <location>
        <begin position="24"/>
        <end position="284"/>
    </location>
</feature>
<evidence type="ECO:0000313" key="2">
    <source>
        <dbReference type="EMBL" id="MFC3206717.1"/>
    </source>
</evidence>
<feature type="signal peptide" evidence="1">
    <location>
        <begin position="1"/>
        <end position="23"/>
    </location>
</feature>
<dbReference type="RefSeq" id="WP_378220528.1">
    <property type="nucleotide sequence ID" value="NZ_JBHRTK010000012.1"/>
</dbReference>
<dbReference type="Proteomes" id="UP001595583">
    <property type="component" value="Unassembled WGS sequence"/>
</dbReference>
<keyword evidence="1" id="KW-0732">Signal</keyword>
<protein>
    <submittedName>
        <fullName evidence="2">Uncharacterized protein</fullName>
    </submittedName>
</protein>
<gene>
    <name evidence="2" type="ORF">ACFOHJ_10880</name>
</gene>
<reference evidence="3" key="1">
    <citation type="journal article" date="2019" name="Int. J. Syst. Evol. Microbiol.">
        <title>The Global Catalogue of Microorganisms (GCM) 10K type strain sequencing project: providing services to taxonomists for standard genome sequencing and annotation.</title>
        <authorList>
            <consortium name="The Broad Institute Genomics Platform"/>
            <consortium name="The Broad Institute Genome Sequencing Center for Infectious Disease"/>
            <person name="Wu L."/>
            <person name="Ma J."/>
        </authorList>
    </citation>
    <scope>NUCLEOTIDE SEQUENCE [LARGE SCALE GENOMIC DNA]</scope>
    <source>
        <strain evidence="3">KCTC 52165</strain>
    </source>
</reference>
<sequence length="284" mass="29652">MRLGSRLAGLAVLSAVLCGAAVAQEEDKQEPIPFAGGQLTVTQTEEYGEKTLSFDGKALASNFVVYFDRIAKVGGTDVALLDVGDGGNACGPAKVMVWKPENGDVESASIGADDCGAPPAALTDDMIYFVPWLQPGGSAQVKTWSPQQGFALAGELTYMADPGTGWADIDPSKYDNIIDAFHNEAVYQAAQKLLGDKLGDVTTALLVGGGTEKTASGIVYASGCVPHACGVSDGFMAIDAAEKKLYFAQQKDEQGAGGADAWPDLKEWPAELRDAMEKALAPPQ</sequence>
<accession>A0ABV7KBM0</accession>
<evidence type="ECO:0000256" key="1">
    <source>
        <dbReference type="SAM" id="SignalP"/>
    </source>
</evidence>
<keyword evidence="3" id="KW-1185">Reference proteome</keyword>
<name>A0ABV7KBM0_9HYPH</name>
<comment type="caution">
    <text evidence="2">The sequence shown here is derived from an EMBL/GenBank/DDBJ whole genome shotgun (WGS) entry which is preliminary data.</text>
</comment>
<dbReference type="EMBL" id="JBHRTK010000012">
    <property type="protein sequence ID" value="MFC3206717.1"/>
    <property type="molecule type" value="Genomic_DNA"/>
</dbReference>
<organism evidence="2 3">
    <name type="scientific">Aquamicrobium soli</name>
    <dbReference type="NCBI Taxonomy" id="1811518"/>
    <lineage>
        <taxon>Bacteria</taxon>
        <taxon>Pseudomonadati</taxon>
        <taxon>Pseudomonadota</taxon>
        <taxon>Alphaproteobacteria</taxon>
        <taxon>Hyphomicrobiales</taxon>
        <taxon>Phyllobacteriaceae</taxon>
        <taxon>Aquamicrobium</taxon>
    </lineage>
</organism>
<evidence type="ECO:0000313" key="3">
    <source>
        <dbReference type="Proteomes" id="UP001595583"/>
    </source>
</evidence>
<proteinExistence type="predicted"/>